<dbReference type="InterPro" id="IPR005532">
    <property type="entry name" value="SUMF_dom"/>
</dbReference>
<dbReference type="KEGG" id="tad:TRIADDRAFT_58049"/>
<dbReference type="CDD" id="cd02440">
    <property type="entry name" value="AdoMet_MTases"/>
    <property type="match status" value="1"/>
</dbReference>
<evidence type="ECO:0000313" key="3">
    <source>
        <dbReference type="EMBL" id="EDV23433.1"/>
    </source>
</evidence>
<dbReference type="Proteomes" id="UP000009022">
    <property type="component" value="Unassembled WGS sequence"/>
</dbReference>
<keyword evidence="4" id="KW-1185">Reference proteome</keyword>
<dbReference type="HOGENOM" id="CLU_019343_0_0_1"/>
<dbReference type="RefSeq" id="XP_002114343.1">
    <property type="nucleotide sequence ID" value="XM_002114307.1"/>
</dbReference>
<name>B3S2J6_TRIAD</name>
<dbReference type="NCBIfam" id="TIGR04344">
    <property type="entry name" value="ovoA_Nterm"/>
    <property type="match status" value="1"/>
</dbReference>
<evidence type="ECO:0000259" key="2">
    <source>
        <dbReference type="Pfam" id="PF03781"/>
    </source>
</evidence>
<dbReference type="InterPro" id="IPR016187">
    <property type="entry name" value="CTDL_fold"/>
</dbReference>
<comment type="similarity">
    <text evidence="1">Belongs to the sulfatase-modifying factor family.</text>
</comment>
<dbReference type="GO" id="GO:0120147">
    <property type="term" value="F:formylglycine-generating oxidase activity"/>
    <property type="evidence" value="ECO:0000318"/>
    <property type="project" value="GO_Central"/>
</dbReference>
<dbReference type="InterPro" id="IPR029063">
    <property type="entry name" value="SAM-dependent_MTases_sf"/>
</dbReference>
<feature type="domain" description="Sulfatase-modifying factor enzyme-like" evidence="2">
    <location>
        <begin position="232"/>
        <end position="505"/>
    </location>
</feature>
<dbReference type="InterPro" id="IPR051043">
    <property type="entry name" value="Sulfatase_Mod_Factor_Kinase"/>
</dbReference>
<organism evidence="3 4">
    <name type="scientific">Trichoplax adhaerens</name>
    <name type="common">Trichoplax reptans</name>
    <dbReference type="NCBI Taxonomy" id="10228"/>
    <lineage>
        <taxon>Eukaryota</taxon>
        <taxon>Metazoa</taxon>
        <taxon>Placozoa</taxon>
        <taxon>Uniplacotomia</taxon>
        <taxon>Trichoplacea</taxon>
        <taxon>Trichoplacidae</taxon>
        <taxon>Trichoplax</taxon>
    </lineage>
</organism>
<dbReference type="Pfam" id="PF03781">
    <property type="entry name" value="FGE-sulfatase"/>
    <property type="match status" value="1"/>
</dbReference>
<dbReference type="PANTHER" id="PTHR23150:SF26">
    <property type="entry name" value="GENERIC METHYLTRANSFERASE"/>
    <property type="match status" value="1"/>
</dbReference>
<dbReference type="OrthoDB" id="659at2759"/>
<evidence type="ECO:0000256" key="1">
    <source>
        <dbReference type="ARBA" id="ARBA00005310"/>
    </source>
</evidence>
<dbReference type="STRING" id="10228.B3S2J6"/>
<protein>
    <recommendedName>
        <fullName evidence="2">Sulfatase-modifying factor enzyme-like domain-containing protein</fullName>
    </recommendedName>
</protein>
<dbReference type="SUPFAM" id="SSF53335">
    <property type="entry name" value="S-adenosyl-L-methionine-dependent methyltransferases"/>
    <property type="match status" value="1"/>
</dbReference>
<reference evidence="3 4" key="1">
    <citation type="journal article" date="2008" name="Nature">
        <title>The Trichoplax genome and the nature of placozoans.</title>
        <authorList>
            <person name="Srivastava M."/>
            <person name="Begovic E."/>
            <person name="Chapman J."/>
            <person name="Putnam N.H."/>
            <person name="Hellsten U."/>
            <person name="Kawashima T."/>
            <person name="Kuo A."/>
            <person name="Mitros T."/>
            <person name="Salamov A."/>
            <person name="Carpenter M.L."/>
            <person name="Signorovitch A.Y."/>
            <person name="Moreno M.A."/>
            <person name="Kamm K."/>
            <person name="Grimwood J."/>
            <person name="Schmutz J."/>
            <person name="Shapiro H."/>
            <person name="Grigoriev I.V."/>
            <person name="Buss L.W."/>
            <person name="Schierwater B."/>
            <person name="Dellaporta S.L."/>
            <person name="Rokhsar D.S."/>
        </authorList>
    </citation>
    <scope>NUCLEOTIDE SEQUENCE [LARGE SCALE GENOMIC DNA]</scope>
    <source>
        <strain evidence="3 4">Grell-BS-1999</strain>
    </source>
</reference>
<dbReference type="AlphaFoldDB" id="B3S2J6"/>
<dbReference type="InParanoid" id="B3S2J6"/>
<dbReference type="OMA" id="FWICDKG"/>
<evidence type="ECO:0000313" key="4">
    <source>
        <dbReference type="Proteomes" id="UP000009022"/>
    </source>
</evidence>
<gene>
    <name evidence="3" type="ORF">TRIADDRAFT_58049</name>
</gene>
<proteinExistence type="inferred from homology"/>
<dbReference type="InterPro" id="IPR027577">
    <property type="entry name" value="OvoA_Nterm"/>
</dbReference>
<dbReference type="Gene3D" id="3.40.50.150">
    <property type="entry name" value="Vaccinia Virus protein VP39"/>
    <property type="match status" value="1"/>
</dbReference>
<dbReference type="eggNOG" id="ENOG502QS9T">
    <property type="taxonomic scope" value="Eukaryota"/>
</dbReference>
<dbReference type="FunFam" id="3.40.50.150:FF:000660">
    <property type="entry name" value="Hercynine oxygenase"/>
    <property type="match status" value="1"/>
</dbReference>
<dbReference type="EMBL" id="DS985247">
    <property type="protein sequence ID" value="EDV23433.1"/>
    <property type="molecule type" value="Genomic_DNA"/>
</dbReference>
<dbReference type="SUPFAM" id="SSF56436">
    <property type="entry name" value="C-type lectin-like"/>
    <property type="match status" value="1"/>
</dbReference>
<dbReference type="GeneID" id="6755556"/>
<dbReference type="Gene3D" id="3.90.1580.10">
    <property type="entry name" value="paralog of FGE (formylglycine-generating enzyme)"/>
    <property type="match status" value="1"/>
</dbReference>
<dbReference type="CTD" id="6755556"/>
<dbReference type="FunFam" id="3.90.1580.10:FF:000008">
    <property type="entry name" value="Predicted protein"/>
    <property type="match status" value="1"/>
</dbReference>
<accession>B3S2J6</accession>
<dbReference type="InterPro" id="IPR042095">
    <property type="entry name" value="SUMF_sf"/>
</dbReference>
<dbReference type="PANTHER" id="PTHR23150">
    <property type="entry name" value="SULFATASE MODIFYING FACTOR 1, 2"/>
    <property type="match status" value="1"/>
</dbReference>
<sequence length="774" mass="89868">MPIYFIQRDILEYFENSYSLYETLFTALKDTSVFYKSPDYLRLPLIFYYGHTATLYVNKLKLAGLIKDRIDLHLETLLETGVDEMSWDDTESYRFGGKFQWPTVEEVYAYRLQLRKLIREVIRKTPLVLPITEDSPWGIYLSVRLNISILLILTMSWLEYNNLSKWALFLSIEHERLHFETSSVLFRQLPVDMLAKPNDWHYASYQANENAGDNNLIAVDQKDVRLGRPDAFPSFGWDNEYGELVSHVSPFQATKYPITNGEYLKFVKDGGYERREFWSNEGWNWKIFRKAHHPVFWICDKGCKLGCGGNLSEYSHCQPRFFDNDFNYHNQEDLTSKFKYRTTFDVITMPMEWPVEVNYHEAKAYCTWLGKDYRLPSEAEYHRMLDQNLPPNPSVACDVAFDKVPDWNLNFQYCSSTPVNLYPPTVTGFYDIMGNVWEWTEDHYNGLPGFRTHPYYDDFSSNAFDGRHNLMMFGSWATTGESASQFFRLAFRRHFFQHAGFRVVKSNPRTLPPIVLLDTEISQQCHEEYTKYYSDNRIEICGQISSNVQFKFETDQMLYDMLRFQYSDTDNIHSLYGVMTEILVEKMLLIPKTYGIATDSALVIGCGTGRLAFELSTIYRKVLGLDYCGKFISACLNIAKKGSANFDFAGLNDSLTISIDSNINLDRVAFKQLSWLPNEVGNHDLVLLTCLDRVNNRKSWLIRLNEIVKDDGIVVINISDVNSEQLMDSMKDEFDLLACVNLIDNKKIANGNSIALSNPLLGNYITIWKKVPIS</sequence>
<dbReference type="PhylomeDB" id="B3S2J6"/>